<dbReference type="PANTHER" id="PTHR10961:SF46">
    <property type="entry name" value="PEROXISOMAL SARCOSINE OXIDASE"/>
    <property type="match status" value="1"/>
</dbReference>
<dbReference type="Gene3D" id="3.50.50.60">
    <property type="entry name" value="FAD/NAD(P)-binding domain"/>
    <property type="match status" value="1"/>
</dbReference>
<evidence type="ECO:0000256" key="2">
    <source>
        <dbReference type="ARBA" id="ARBA00010989"/>
    </source>
</evidence>
<dbReference type="STRING" id="71784.A0A1Y2BDG9"/>
<accession>A0A1Y2BDG9</accession>
<dbReference type="GO" id="GO:0050660">
    <property type="term" value="F:flavin adenine dinucleotide binding"/>
    <property type="evidence" value="ECO:0007669"/>
    <property type="project" value="InterPro"/>
</dbReference>
<evidence type="ECO:0000256" key="5">
    <source>
        <dbReference type="ARBA" id="ARBA00023002"/>
    </source>
</evidence>
<sequence length="437" mass="46424">MSADKNVVIIGTGIFGTSTALYMLEKGGYNVTMLDKCGILPAPDAASTDLNKIVRAGDYADPAYAQLAIDAVELWKKPEWDGCYHESGVICLSSPDKPEGAQFVKSAFTNLKAASIDATLVPDTASIKSHFEPSIPTGSFGSRQGYSNPVGGWAEAGRAVEVGLARVRQLGGTIRAGAEVVALQVGGDGKTVEAVTLEGGEDISCDLLVCAAGAWTPKLFASSGIAARSPPVNATGQSVATVQLTPEEMETYSKVPVVFNLDDGFYVFPPNPQGLVKFAIHAAGYTNSSPDSNGVSVPRTKLTPGAEDGMIPLEKLQKLRAGLAEVYPELAKKDLVSTRLCWYCDTISGDWLIDYHPDYTNLVLATGGSGHAFKYYPIIGREILKVIEHDPPKEFAHRWSFGYDGADAGADVRVDTVKELKLDDLASADDLRVSVTA</sequence>
<dbReference type="GO" id="GO:0008115">
    <property type="term" value="F:sarcosine oxidase activity"/>
    <property type="evidence" value="ECO:0007669"/>
    <property type="project" value="TreeGrafter"/>
</dbReference>
<gene>
    <name evidence="7" type="ORF">BCR39DRAFT_522295</name>
</gene>
<dbReference type="AlphaFoldDB" id="A0A1Y2BDG9"/>
<dbReference type="InterPro" id="IPR036188">
    <property type="entry name" value="FAD/NAD-bd_sf"/>
</dbReference>
<keyword evidence="5" id="KW-0560">Oxidoreductase</keyword>
<dbReference type="EMBL" id="MCFC01000008">
    <property type="protein sequence ID" value="ORY32889.1"/>
    <property type="molecule type" value="Genomic_DNA"/>
</dbReference>
<feature type="domain" description="FAD dependent oxidoreductase" evidence="6">
    <location>
        <begin position="7"/>
        <end position="383"/>
    </location>
</feature>
<dbReference type="InParanoid" id="A0A1Y2BDG9"/>
<evidence type="ECO:0000313" key="7">
    <source>
        <dbReference type="EMBL" id="ORY32889.1"/>
    </source>
</evidence>
<dbReference type="OrthoDB" id="2219495at2759"/>
<dbReference type="PANTHER" id="PTHR10961">
    <property type="entry name" value="PEROXISOMAL SARCOSINE OXIDASE"/>
    <property type="match status" value="1"/>
</dbReference>
<comment type="cofactor">
    <cofactor evidence="1">
        <name>FAD</name>
        <dbReference type="ChEBI" id="CHEBI:57692"/>
    </cofactor>
</comment>
<protein>
    <submittedName>
        <fullName evidence="7">FAD dependent oxidoreductase</fullName>
    </submittedName>
</protein>
<dbReference type="SUPFAM" id="SSF51905">
    <property type="entry name" value="FAD/NAD(P)-binding domain"/>
    <property type="match status" value="1"/>
</dbReference>
<dbReference type="GO" id="GO:0050031">
    <property type="term" value="F:L-pipecolate oxidase activity"/>
    <property type="evidence" value="ECO:0007669"/>
    <property type="project" value="TreeGrafter"/>
</dbReference>
<keyword evidence="3" id="KW-0285">Flavoprotein</keyword>
<name>A0A1Y2BDG9_9TREE</name>
<dbReference type="GO" id="GO:0004657">
    <property type="term" value="F:proline dehydrogenase activity"/>
    <property type="evidence" value="ECO:0007669"/>
    <property type="project" value="TreeGrafter"/>
</dbReference>
<dbReference type="InterPro" id="IPR006076">
    <property type="entry name" value="FAD-dep_OxRdtase"/>
</dbReference>
<evidence type="ECO:0000256" key="1">
    <source>
        <dbReference type="ARBA" id="ARBA00001974"/>
    </source>
</evidence>
<organism evidence="7 8">
    <name type="scientific">Naematelia encephala</name>
    <dbReference type="NCBI Taxonomy" id="71784"/>
    <lineage>
        <taxon>Eukaryota</taxon>
        <taxon>Fungi</taxon>
        <taxon>Dikarya</taxon>
        <taxon>Basidiomycota</taxon>
        <taxon>Agaricomycotina</taxon>
        <taxon>Tremellomycetes</taxon>
        <taxon>Tremellales</taxon>
        <taxon>Naemateliaceae</taxon>
        <taxon>Naematelia</taxon>
    </lineage>
</organism>
<keyword evidence="8" id="KW-1185">Reference proteome</keyword>
<comment type="similarity">
    <text evidence="2">Belongs to the MSOX/MTOX family.</text>
</comment>
<dbReference type="FunCoup" id="A0A1Y2BDG9">
    <property type="interactions" value="127"/>
</dbReference>
<evidence type="ECO:0000313" key="8">
    <source>
        <dbReference type="Proteomes" id="UP000193986"/>
    </source>
</evidence>
<dbReference type="InterPro" id="IPR045170">
    <property type="entry name" value="MTOX"/>
</dbReference>
<dbReference type="Pfam" id="PF01266">
    <property type="entry name" value="DAO"/>
    <property type="match status" value="1"/>
</dbReference>
<dbReference type="Gene3D" id="3.30.9.10">
    <property type="entry name" value="D-Amino Acid Oxidase, subunit A, domain 2"/>
    <property type="match status" value="1"/>
</dbReference>
<evidence type="ECO:0000256" key="3">
    <source>
        <dbReference type="ARBA" id="ARBA00022630"/>
    </source>
</evidence>
<evidence type="ECO:0000256" key="4">
    <source>
        <dbReference type="ARBA" id="ARBA00022827"/>
    </source>
</evidence>
<comment type="caution">
    <text evidence="7">The sequence shown here is derived from an EMBL/GenBank/DDBJ whole genome shotgun (WGS) entry which is preliminary data.</text>
</comment>
<proteinExistence type="inferred from homology"/>
<reference evidence="7 8" key="1">
    <citation type="submission" date="2016-07" db="EMBL/GenBank/DDBJ databases">
        <title>Pervasive Adenine N6-methylation of Active Genes in Fungi.</title>
        <authorList>
            <consortium name="DOE Joint Genome Institute"/>
            <person name="Mondo S.J."/>
            <person name="Dannebaum R.O."/>
            <person name="Kuo R.C."/>
            <person name="Labutti K."/>
            <person name="Haridas S."/>
            <person name="Kuo A."/>
            <person name="Salamov A."/>
            <person name="Ahrendt S.R."/>
            <person name="Lipzen A."/>
            <person name="Sullivan W."/>
            <person name="Andreopoulos W.B."/>
            <person name="Clum A."/>
            <person name="Lindquist E."/>
            <person name="Daum C."/>
            <person name="Ramamoorthy G.K."/>
            <person name="Gryganskyi A."/>
            <person name="Culley D."/>
            <person name="Magnuson J.K."/>
            <person name="James T.Y."/>
            <person name="O'Malley M.A."/>
            <person name="Stajich J.E."/>
            <person name="Spatafora J.W."/>
            <person name="Visel A."/>
            <person name="Grigoriev I.V."/>
        </authorList>
    </citation>
    <scope>NUCLEOTIDE SEQUENCE [LARGE SCALE GENOMIC DNA]</scope>
    <source>
        <strain evidence="7 8">68-887.2</strain>
    </source>
</reference>
<dbReference type="SUPFAM" id="SSF54373">
    <property type="entry name" value="FAD-linked reductases, C-terminal domain"/>
    <property type="match status" value="1"/>
</dbReference>
<evidence type="ECO:0000259" key="6">
    <source>
        <dbReference type="Pfam" id="PF01266"/>
    </source>
</evidence>
<keyword evidence="4" id="KW-0274">FAD</keyword>
<dbReference type="Proteomes" id="UP000193986">
    <property type="component" value="Unassembled WGS sequence"/>
</dbReference>